<evidence type="ECO:0000313" key="2">
    <source>
        <dbReference type="EMBL" id="KAB1149218.1"/>
    </source>
</evidence>
<feature type="compositionally biased region" description="Polar residues" evidence="1">
    <location>
        <begin position="1"/>
        <end position="15"/>
    </location>
</feature>
<dbReference type="RefSeq" id="WP_150945064.1">
    <property type="nucleotide sequence ID" value="NZ_VZRB01000003.1"/>
</dbReference>
<protein>
    <submittedName>
        <fullName evidence="2">Uncharacterized protein</fullName>
    </submittedName>
</protein>
<comment type="caution">
    <text evidence="2">The sequence shown here is derived from an EMBL/GenBank/DDBJ whole genome shotgun (WGS) entry which is preliminary data.</text>
</comment>
<dbReference type="Pfam" id="PF21848">
    <property type="entry name" value="DUF6907"/>
    <property type="match status" value="1"/>
</dbReference>
<dbReference type="EMBL" id="VZRB01000003">
    <property type="protein sequence ID" value="KAB1149218.1"/>
    <property type="molecule type" value="Genomic_DNA"/>
</dbReference>
<evidence type="ECO:0000313" key="3">
    <source>
        <dbReference type="Proteomes" id="UP000442707"/>
    </source>
</evidence>
<sequence>MNETITATSETSTDQAPPVEPRTITYPLRGGGQLVATCPDWCTYDHTDDAEFGIEPTNLYHHGDKIGLEYSADGVDLSILEARLVQWPFDSGEDAPYIEFIPEGRTAASLPLLDPLMVGEEIRKVRGQLRALEELGDRLSEAQAKHHARRSHDSEAPWLSLTRTDLLSMPVAYLLKVFGVTVVETEDTGRKALVALHGEPGAMELRVKPDVPQHLREDETRRNFLDWYEARLGGAA</sequence>
<gene>
    <name evidence="2" type="ORF">F7R91_05520</name>
</gene>
<dbReference type="Proteomes" id="UP000442707">
    <property type="component" value="Unassembled WGS sequence"/>
</dbReference>
<accession>A0A6H9V350</accession>
<proteinExistence type="predicted"/>
<organism evidence="2 3">
    <name type="scientific">Streptomyces luteolifulvus</name>
    <dbReference type="NCBI Taxonomy" id="2615112"/>
    <lineage>
        <taxon>Bacteria</taxon>
        <taxon>Bacillati</taxon>
        <taxon>Actinomycetota</taxon>
        <taxon>Actinomycetes</taxon>
        <taxon>Kitasatosporales</taxon>
        <taxon>Streptomycetaceae</taxon>
        <taxon>Streptomyces</taxon>
    </lineage>
</organism>
<name>A0A6H9V350_9ACTN</name>
<keyword evidence="3" id="KW-1185">Reference proteome</keyword>
<dbReference type="InterPro" id="IPR054202">
    <property type="entry name" value="DUF6907"/>
</dbReference>
<reference evidence="2 3" key="1">
    <citation type="submission" date="2019-09" db="EMBL/GenBank/DDBJ databases">
        <title>Screening of Novel Bioactive Compounds from Soil-Associated.</title>
        <authorList>
            <person name="Zhao S."/>
        </authorList>
    </citation>
    <scope>NUCLEOTIDE SEQUENCE [LARGE SCALE GENOMIC DNA]</scope>
    <source>
        <strain evidence="2 3">HIT-DPA4</strain>
    </source>
</reference>
<dbReference type="AlphaFoldDB" id="A0A6H9V350"/>
<evidence type="ECO:0000256" key="1">
    <source>
        <dbReference type="SAM" id="MobiDB-lite"/>
    </source>
</evidence>
<feature type="region of interest" description="Disordered" evidence="1">
    <location>
        <begin position="1"/>
        <end position="20"/>
    </location>
</feature>